<dbReference type="Proteomes" id="UP000317494">
    <property type="component" value="Unassembled WGS sequence"/>
</dbReference>
<reference evidence="2 3" key="1">
    <citation type="journal article" date="2019" name="Sci. Rep.">
        <title>Comparative genomics of chytrid fungi reveal insights into the obligate biotrophic and pathogenic lifestyle of Synchytrium endobioticum.</title>
        <authorList>
            <person name="van de Vossenberg B.T.L.H."/>
            <person name="Warris S."/>
            <person name="Nguyen H.D.T."/>
            <person name="van Gent-Pelzer M.P.E."/>
            <person name="Joly D.L."/>
            <person name="van de Geest H.C."/>
            <person name="Bonants P.J.M."/>
            <person name="Smith D.S."/>
            <person name="Levesque C.A."/>
            <person name="van der Lee T.A.J."/>
        </authorList>
    </citation>
    <scope>NUCLEOTIDE SEQUENCE [LARGE SCALE GENOMIC DNA]</scope>
    <source>
        <strain evidence="2 3">MB42</strain>
    </source>
</reference>
<proteinExistence type="predicted"/>
<evidence type="ECO:0000256" key="1">
    <source>
        <dbReference type="SAM" id="MobiDB-lite"/>
    </source>
</evidence>
<gene>
    <name evidence="2" type="ORF">SeMB42_g07981</name>
</gene>
<protein>
    <submittedName>
        <fullName evidence="2">Uncharacterized protein</fullName>
    </submittedName>
</protein>
<sequence length="120" mass="13195">MSERVMIGILPDGFHRGYVFSRCSIKQWQPGLNTLLIRNPSMIRNESEKCLSTINASTEHRGCFNRMFLKMRLTCPCTVAIVVSFTGFAPSVCHSSETNNSCSSSEASTAGPVIDRSTVS</sequence>
<name>A0A507BSF7_9FUNG</name>
<keyword evidence="3" id="KW-1185">Reference proteome</keyword>
<organism evidence="2 3">
    <name type="scientific">Synchytrium endobioticum</name>
    <dbReference type="NCBI Taxonomy" id="286115"/>
    <lineage>
        <taxon>Eukaryota</taxon>
        <taxon>Fungi</taxon>
        <taxon>Fungi incertae sedis</taxon>
        <taxon>Chytridiomycota</taxon>
        <taxon>Chytridiomycota incertae sedis</taxon>
        <taxon>Chytridiomycetes</taxon>
        <taxon>Synchytriales</taxon>
        <taxon>Synchytriaceae</taxon>
        <taxon>Synchytrium</taxon>
    </lineage>
</organism>
<evidence type="ECO:0000313" key="2">
    <source>
        <dbReference type="EMBL" id="TPX30089.1"/>
    </source>
</evidence>
<comment type="caution">
    <text evidence="2">The sequence shown here is derived from an EMBL/GenBank/DDBJ whole genome shotgun (WGS) entry which is preliminary data.</text>
</comment>
<evidence type="ECO:0000313" key="3">
    <source>
        <dbReference type="Proteomes" id="UP000317494"/>
    </source>
</evidence>
<dbReference type="VEuPathDB" id="FungiDB:SeMB42_g07981"/>
<accession>A0A507BSF7</accession>
<feature type="region of interest" description="Disordered" evidence="1">
    <location>
        <begin position="94"/>
        <end position="120"/>
    </location>
</feature>
<feature type="compositionally biased region" description="Low complexity" evidence="1">
    <location>
        <begin position="95"/>
        <end position="110"/>
    </location>
</feature>
<dbReference type="AlphaFoldDB" id="A0A507BSF7"/>
<dbReference type="EMBL" id="QEAN01000724">
    <property type="protein sequence ID" value="TPX30089.1"/>
    <property type="molecule type" value="Genomic_DNA"/>
</dbReference>